<keyword evidence="5" id="KW-1185">Reference proteome</keyword>
<dbReference type="InterPro" id="IPR002942">
    <property type="entry name" value="S4_RNA-bd"/>
</dbReference>
<evidence type="ECO:0000256" key="2">
    <source>
        <dbReference type="SAM" id="MobiDB-lite"/>
    </source>
</evidence>
<sequence>MRAPKLARVLLDTNIHRRTTRGLSKTTSITPESSSNKEDAVLSHCDPLHKETVSRAIERGERALERWSVETTEFMDPGAMTSVVSSVRARFGDEVAIEQWGGFSAAERRRATISRSETPASDEEVRANVKVLRVSGNFMFDAATHRDFLGAILGTGIKRERVGDIVVTGERGADVMVTPEMCEFLSTALTSVRTVKVEAREVDASELKVPEPKTEEMQTSESSTRLDAIGSAGFRMSRSKFMAHVDSGDVKVNWKEVSKGRHDLNAGDVISCRGKGRVEVLEINPARKEGRFFVRLLRFV</sequence>
<dbReference type="SMART" id="SM00363">
    <property type="entry name" value="S4"/>
    <property type="match status" value="1"/>
</dbReference>
<dbReference type="GO" id="GO:0003723">
    <property type="term" value="F:RNA binding"/>
    <property type="evidence" value="ECO:0007669"/>
    <property type="project" value="UniProtKB-KW"/>
</dbReference>
<proteinExistence type="predicted"/>
<dbReference type="PANTHER" id="PTHR13633">
    <property type="entry name" value="MITOCHONDRIAL TRANSCRIPTION RESCUE FACTOR 1"/>
    <property type="match status" value="1"/>
</dbReference>
<evidence type="ECO:0000313" key="5">
    <source>
        <dbReference type="Proteomes" id="UP000009170"/>
    </source>
</evidence>
<dbReference type="STRING" id="70448.A0A090M2A8"/>
<dbReference type="GeneID" id="9835457"/>
<feature type="compositionally biased region" description="Polar residues" evidence="2">
    <location>
        <begin position="21"/>
        <end position="34"/>
    </location>
</feature>
<gene>
    <name evidence="4" type="ORF">OT_ostta06g02010</name>
</gene>
<feature type="region of interest" description="Disordered" evidence="2">
    <location>
        <begin position="21"/>
        <end position="40"/>
    </location>
</feature>
<dbReference type="CDD" id="cd00165">
    <property type="entry name" value="S4"/>
    <property type="match status" value="1"/>
</dbReference>
<name>A0A090M2A8_OSTTA</name>
<dbReference type="FunCoup" id="A0A090M2A8">
    <property type="interactions" value="372"/>
</dbReference>
<evidence type="ECO:0000256" key="1">
    <source>
        <dbReference type="PROSITE-ProRule" id="PRU00182"/>
    </source>
</evidence>
<organism evidence="4 5">
    <name type="scientific">Ostreococcus tauri</name>
    <name type="common">Marine green alga</name>
    <dbReference type="NCBI Taxonomy" id="70448"/>
    <lineage>
        <taxon>Eukaryota</taxon>
        <taxon>Viridiplantae</taxon>
        <taxon>Chlorophyta</taxon>
        <taxon>Mamiellophyceae</taxon>
        <taxon>Mamiellales</taxon>
        <taxon>Bathycoccaceae</taxon>
        <taxon>Ostreococcus</taxon>
    </lineage>
</organism>
<reference evidence="4 5" key="2">
    <citation type="journal article" date="2014" name="BMC Genomics">
        <title>An improved genome of the model marine alga Ostreococcus tauri unfolds by assessing Illumina de novo assemblies.</title>
        <authorList>
            <person name="Blanc-Mathieu R."/>
            <person name="Verhelst B."/>
            <person name="Derelle E."/>
            <person name="Rombauts S."/>
            <person name="Bouget F.Y."/>
            <person name="Carre I."/>
            <person name="Chateau A."/>
            <person name="Eyre-Walker A."/>
            <person name="Grimsley N."/>
            <person name="Moreau H."/>
            <person name="Piegu B."/>
            <person name="Rivals E."/>
            <person name="Schackwitz W."/>
            <person name="Van de Peer Y."/>
            <person name="Piganeau G."/>
        </authorList>
    </citation>
    <scope>NUCLEOTIDE SEQUENCE [LARGE SCALE GENOMIC DNA]</scope>
    <source>
        <strain evidence="5">OTTH 0595 / CCAP 157/2 / RCC745</strain>
    </source>
</reference>
<dbReference type="Gene3D" id="3.10.290.10">
    <property type="entry name" value="RNA-binding S4 domain"/>
    <property type="match status" value="1"/>
</dbReference>
<evidence type="ECO:0000259" key="3">
    <source>
        <dbReference type="SMART" id="SM00363"/>
    </source>
</evidence>
<evidence type="ECO:0000313" key="4">
    <source>
        <dbReference type="EMBL" id="CEF98336.1"/>
    </source>
</evidence>
<dbReference type="PANTHER" id="PTHR13633:SF3">
    <property type="entry name" value="MITOCHONDRIAL TRANSCRIPTION RESCUE FACTOR 1"/>
    <property type="match status" value="1"/>
</dbReference>
<dbReference type="InParanoid" id="A0A090M2A8"/>
<dbReference type="AlphaFoldDB" id="A0A090M2A8"/>
<dbReference type="RefSeq" id="XP_003079834.2">
    <property type="nucleotide sequence ID" value="XM_003079786.2"/>
</dbReference>
<dbReference type="Gene3D" id="3.30.70.330">
    <property type="match status" value="1"/>
</dbReference>
<dbReference type="InterPro" id="IPR040591">
    <property type="entry name" value="RqcP2_RBD"/>
</dbReference>
<reference evidence="5" key="1">
    <citation type="journal article" date="2006" name="Proc. Natl. Acad. Sci. U.S.A.">
        <title>Genome analysis of the smallest free-living eukaryote Ostreococcus tauri unveils many unique features.</title>
        <authorList>
            <person name="Derelle E."/>
            <person name="Ferraz C."/>
            <person name="Rombauts S."/>
            <person name="Rouze P."/>
            <person name="Worden A.Z."/>
            <person name="Robbens S."/>
            <person name="Partensky F."/>
            <person name="Degroeve S."/>
            <person name="Echeynie S."/>
            <person name="Cooke R."/>
            <person name="Saeys Y."/>
            <person name="Wuyts J."/>
            <person name="Jabbari K."/>
            <person name="Bowler C."/>
            <person name="Panaud O."/>
            <person name="Piegu B."/>
            <person name="Ball S.G."/>
            <person name="Ral J.-P."/>
            <person name="Bouget F.-Y."/>
            <person name="Piganeau G."/>
            <person name="De Baets B."/>
            <person name="Picard A."/>
            <person name="Delseny M."/>
            <person name="Demaille J."/>
            <person name="Van de Peer Y."/>
            <person name="Moreau H."/>
        </authorList>
    </citation>
    <scope>NUCLEOTIDE SEQUENCE [LARGE SCALE GENOMIC DNA]</scope>
    <source>
        <strain evidence="5">OTTH 0595 / CCAP 157/2 / RCC745</strain>
    </source>
</reference>
<dbReference type="Gene3D" id="3.30.1370.160">
    <property type="match status" value="1"/>
</dbReference>
<dbReference type="InterPro" id="IPR036986">
    <property type="entry name" value="S4_RNA-bd_sf"/>
</dbReference>
<dbReference type="SUPFAM" id="SSF55174">
    <property type="entry name" value="Alpha-L RNA-binding motif"/>
    <property type="match status" value="1"/>
</dbReference>
<accession>A0A090M2A8</accession>
<dbReference type="NCBIfam" id="TIGR03069">
    <property type="entry name" value="PS_II_S4"/>
    <property type="match status" value="1"/>
</dbReference>
<dbReference type="OrthoDB" id="4150at2759"/>
<dbReference type="KEGG" id="ota:OT_ostta06g02010"/>
<dbReference type="InterPro" id="IPR017506">
    <property type="entry name" value="PSII_S4"/>
</dbReference>
<comment type="caution">
    <text evidence="4">The sequence shown here is derived from an EMBL/GenBank/DDBJ whole genome shotgun (WGS) entry which is preliminary data.</text>
</comment>
<feature type="domain" description="RNA-binding S4" evidence="3">
    <location>
        <begin position="224"/>
        <end position="284"/>
    </location>
</feature>
<keyword evidence="1" id="KW-0694">RNA-binding</keyword>
<protein>
    <submittedName>
        <fullName evidence="4">Photosystem II S4</fullName>
    </submittedName>
</protein>
<dbReference type="Proteomes" id="UP000009170">
    <property type="component" value="Unassembled WGS sequence"/>
</dbReference>
<dbReference type="EMBL" id="CAID01000006">
    <property type="protein sequence ID" value="CEF98336.1"/>
    <property type="molecule type" value="Genomic_DNA"/>
</dbReference>
<dbReference type="Pfam" id="PF17774">
    <property type="entry name" value="YlmH_RBD"/>
    <property type="match status" value="1"/>
</dbReference>
<dbReference type="PROSITE" id="PS50889">
    <property type="entry name" value="S4"/>
    <property type="match status" value="1"/>
</dbReference>
<dbReference type="InterPro" id="IPR012677">
    <property type="entry name" value="Nucleotide-bd_a/b_plait_sf"/>
</dbReference>